<reference evidence="2 3" key="1">
    <citation type="journal article" date="2013" name="Int. J. Syst. Evol. Microbiol.">
        <title>Roseomonas aerophila sp. nov., isolated from air.</title>
        <authorList>
            <person name="Kim S.J."/>
            <person name="Weon H.Y."/>
            <person name="Ahn J.H."/>
            <person name="Hong S.B."/>
            <person name="Seok S.J."/>
            <person name="Whang K.S."/>
            <person name="Kwon S.W."/>
        </authorList>
    </citation>
    <scope>NUCLEOTIDE SEQUENCE [LARGE SCALE GENOMIC DNA]</scope>
    <source>
        <strain evidence="2 3">NBRC 108923</strain>
    </source>
</reference>
<organism evidence="2 3">
    <name type="scientific">Teichococcus aerophilus</name>
    <dbReference type="NCBI Taxonomy" id="1224513"/>
    <lineage>
        <taxon>Bacteria</taxon>
        <taxon>Pseudomonadati</taxon>
        <taxon>Pseudomonadota</taxon>
        <taxon>Alphaproteobacteria</taxon>
        <taxon>Acetobacterales</taxon>
        <taxon>Roseomonadaceae</taxon>
        <taxon>Roseomonas</taxon>
    </lineage>
</organism>
<evidence type="ECO:0000313" key="2">
    <source>
        <dbReference type="EMBL" id="MBC9207887.1"/>
    </source>
</evidence>
<feature type="transmembrane region" description="Helical" evidence="1">
    <location>
        <begin position="12"/>
        <end position="33"/>
    </location>
</feature>
<comment type="caution">
    <text evidence="2">The sequence shown here is derived from an EMBL/GenBank/DDBJ whole genome shotgun (WGS) entry which is preliminary data.</text>
</comment>
<feature type="transmembrane region" description="Helical" evidence="1">
    <location>
        <begin position="82"/>
        <end position="104"/>
    </location>
</feature>
<dbReference type="EMBL" id="JACTVA010000023">
    <property type="protein sequence ID" value="MBC9207887.1"/>
    <property type="molecule type" value="Genomic_DNA"/>
</dbReference>
<keyword evidence="1" id="KW-0812">Transmembrane</keyword>
<protein>
    <submittedName>
        <fullName evidence="2">Uncharacterized protein</fullName>
    </submittedName>
</protein>
<keyword evidence="3" id="KW-1185">Reference proteome</keyword>
<evidence type="ECO:0000313" key="3">
    <source>
        <dbReference type="Proteomes" id="UP000626026"/>
    </source>
</evidence>
<evidence type="ECO:0000256" key="1">
    <source>
        <dbReference type="SAM" id="Phobius"/>
    </source>
</evidence>
<gene>
    <name evidence="2" type="ORF">IBL26_13665</name>
</gene>
<sequence>MDIERDAIGWRQILVGYGLVALIFGGMGAALLSTQAAQSGADFEMAAAGVVVAIIVLDMVFRRALTRAFVWLGLSPMAEFRLKVCSVFLLCLLSLAACALGVAVSMRINA</sequence>
<proteinExistence type="predicted"/>
<accession>A0ABR7RMV6</accession>
<dbReference type="RefSeq" id="WP_187785051.1">
    <property type="nucleotide sequence ID" value="NZ_JACTVA010000023.1"/>
</dbReference>
<dbReference type="Proteomes" id="UP000626026">
    <property type="component" value="Unassembled WGS sequence"/>
</dbReference>
<keyword evidence="1" id="KW-0472">Membrane</keyword>
<name>A0ABR7RMV6_9PROT</name>
<feature type="transmembrane region" description="Helical" evidence="1">
    <location>
        <begin position="45"/>
        <end position="61"/>
    </location>
</feature>
<keyword evidence="1" id="KW-1133">Transmembrane helix</keyword>